<evidence type="ECO:0000256" key="4">
    <source>
        <dbReference type="ARBA" id="ARBA00022884"/>
    </source>
</evidence>
<dbReference type="PANTHER" id="PTHR22807">
    <property type="entry name" value="NOP2 YEAST -RELATED NOL1/NOP2/FMU SUN DOMAIN-CONTAINING"/>
    <property type="match status" value="1"/>
</dbReference>
<dbReference type="InterPro" id="IPR049561">
    <property type="entry name" value="NSUN5_7_fdxn-like"/>
</dbReference>
<dbReference type="GO" id="GO:0005730">
    <property type="term" value="C:nucleolus"/>
    <property type="evidence" value="ECO:0007669"/>
    <property type="project" value="TreeGrafter"/>
</dbReference>
<accession>A0A7R9IQY3</accession>
<dbReference type="GO" id="GO:0070475">
    <property type="term" value="P:rRNA base methylation"/>
    <property type="evidence" value="ECO:0007669"/>
    <property type="project" value="TreeGrafter"/>
</dbReference>
<dbReference type="Pfam" id="PF21148">
    <property type="entry name" value="NSUN5_fdxn-like"/>
    <property type="match status" value="1"/>
</dbReference>
<dbReference type="InterPro" id="IPR001678">
    <property type="entry name" value="MeTrfase_RsmB-F_NOP2_dom"/>
</dbReference>
<gene>
    <name evidence="7" type="ORF">TTEB3V08_LOCUS10871</name>
</gene>
<proteinExistence type="inferred from homology"/>
<keyword evidence="1 5" id="KW-0489">Methyltransferase</keyword>
<dbReference type="InterPro" id="IPR029063">
    <property type="entry name" value="SAM-dependent_MTases_sf"/>
</dbReference>
<dbReference type="GO" id="GO:0008173">
    <property type="term" value="F:RNA methyltransferase activity"/>
    <property type="evidence" value="ECO:0007669"/>
    <property type="project" value="InterPro"/>
</dbReference>
<keyword evidence="3 5" id="KW-0949">S-adenosyl-L-methionine</keyword>
<evidence type="ECO:0000256" key="2">
    <source>
        <dbReference type="ARBA" id="ARBA00022679"/>
    </source>
</evidence>
<dbReference type="EMBL" id="OE006988">
    <property type="protein sequence ID" value="CAD7462984.1"/>
    <property type="molecule type" value="Genomic_DNA"/>
</dbReference>
<dbReference type="Gene3D" id="3.30.70.1170">
    <property type="entry name" value="Sun protein, domain 3"/>
    <property type="match status" value="1"/>
</dbReference>
<dbReference type="PROSITE" id="PS51686">
    <property type="entry name" value="SAM_MT_RSMB_NOP"/>
    <property type="match status" value="1"/>
</dbReference>
<feature type="domain" description="SAM-dependent MTase RsmB/NOP-type" evidence="6">
    <location>
        <begin position="1"/>
        <end position="129"/>
    </location>
</feature>
<reference evidence="7" key="1">
    <citation type="submission" date="2020-11" db="EMBL/GenBank/DDBJ databases">
        <authorList>
            <person name="Tran Van P."/>
        </authorList>
    </citation>
    <scope>NUCLEOTIDE SEQUENCE</scope>
</reference>
<dbReference type="GO" id="GO:0003723">
    <property type="term" value="F:RNA binding"/>
    <property type="evidence" value="ECO:0007669"/>
    <property type="project" value="UniProtKB-UniRule"/>
</dbReference>
<evidence type="ECO:0000256" key="3">
    <source>
        <dbReference type="ARBA" id="ARBA00022691"/>
    </source>
</evidence>
<keyword evidence="4 5" id="KW-0694">RNA-binding</keyword>
<evidence type="ECO:0000256" key="1">
    <source>
        <dbReference type="ARBA" id="ARBA00022603"/>
    </source>
</evidence>
<dbReference type="SUPFAM" id="SSF53335">
    <property type="entry name" value="S-adenosyl-L-methionine-dependent methyltransferases"/>
    <property type="match status" value="1"/>
</dbReference>
<comment type="similarity">
    <text evidence="5">Belongs to the class I-like SAM-binding methyltransferase superfamily. RsmB/NOP family.</text>
</comment>
<dbReference type="InterPro" id="IPR049560">
    <property type="entry name" value="MeTrfase_RsmB-F_NOP2_cat"/>
</dbReference>
<sequence>MLPAVDIPRYVRVNTLIRSIKDVIEIFQAEGWQLEVTPDSYLAFLQSVSNLPEDHFIQDLHMKELLIFPKRTEFFYHHLYQDGSIFLQNKSSLLPVYLLDPCPNSVVLDMCAAPGMKTTHIAAKIKNKG</sequence>
<name>A0A7R9IQY3_9NEOP</name>
<evidence type="ECO:0000256" key="5">
    <source>
        <dbReference type="PROSITE-ProRule" id="PRU01023"/>
    </source>
</evidence>
<dbReference type="Gene3D" id="3.40.50.150">
    <property type="entry name" value="Vaccinia Virus protein VP39"/>
    <property type="match status" value="1"/>
</dbReference>
<keyword evidence="2 5" id="KW-0808">Transferase</keyword>
<dbReference type="Pfam" id="PF01189">
    <property type="entry name" value="Methyltr_RsmB-F"/>
    <property type="match status" value="1"/>
</dbReference>
<protein>
    <recommendedName>
        <fullName evidence="6">SAM-dependent MTase RsmB/NOP-type domain-containing protein</fullName>
    </recommendedName>
</protein>
<evidence type="ECO:0000259" key="6">
    <source>
        <dbReference type="PROSITE" id="PS51686"/>
    </source>
</evidence>
<dbReference type="InterPro" id="IPR023267">
    <property type="entry name" value="RCMT"/>
</dbReference>
<dbReference type="PANTHER" id="PTHR22807:SF4">
    <property type="entry name" value="28S RRNA (CYTOSINE-C(5))-METHYLTRANSFERASE"/>
    <property type="match status" value="1"/>
</dbReference>
<organism evidence="7">
    <name type="scientific">Timema tahoe</name>
    <dbReference type="NCBI Taxonomy" id="61484"/>
    <lineage>
        <taxon>Eukaryota</taxon>
        <taxon>Metazoa</taxon>
        <taxon>Ecdysozoa</taxon>
        <taxon>Arthropoda</taxon>
        <taxon>Hexapoda</taxon>
        <taxon>Insecta</taxon>
        <taxon>Pterygota</taxon>
        <taxon>Neoptera</taxon>
        <taxon>Polyneoptera</taxon>
        <taxon>Phasmatodea</taxon>
        <taxon>Timematodea</taxon>
        <taxon>Timematoidea</taxon>
        <taxon>Timematidae</taxon>
        <taxon>Timema</taxon>
    </lineage>
</organism>
<dbReference type="AlphaFoldDB" id="A0A7R9IQY3"/>
<evidence type="ECO:0000313" key="7">
    <source>
        <dbReference type="EMBL" id="CAD7462984.1"/>
    </source>
</evidence>
<comment type="caution">
    <text evidence="5">Lacks conserved residue(s) required for the propagation of feature annotation.</text>
</comment>